<dbReference type="InterPro" id="IPR004875">
    <property type="entry name" value="DDE_SF_endonuclease_dom"/>
</dbReference>
<accession>A0A653DZ05</accession>
<dbReference type="InterPro" id="IPR050863">
    <property type="entry name" value="CenT-Element_Derived"/>
</dbReference>
<proteinExistence type="predicted"/>
<feature type="domain" description="DDE-1" evidence="3">
    <location>
        <begin position="209"/>
        <end position="338"/>
    </location>
</feature>
<name>A0A653DZ05_CALMS</name>
<organism evidence="5 6">
    <name type="scientific">Callosobruchus maculatus</name>
    <name type="common">Southern cowpea weevil</name>
    <name type="synonym">Pulse bruchid</name>
    <dbReference type="NCBI Taxonomy" id="64391"/>
    <lineage>
        <taxon>Eukaryota</taxon>
        <taxon>Metazoa</taxon>
        <taxon>Ecdysozoa</taxon>
        <taxon>Arthropoda</taxon>
        <taxon>Hexapoda</taxon>
        <taxon>Insecta</taxon>
        <taxon>Pterygota</taxon>
        <taxon>Neoptera</taxon>
        <taxon>Endopterygota</taxon>
        <taxon>Coleoptera</taxon>
        <taxon>Polyphaga</taxon>
        <taxon>Cucujiformia</taxon>
        <taxon>Chrysomeloidea</taxon>
        <taxon>Chrysomelidae</taxon>
        <taxon>Bruchinae</taxon>
        <taxon>Bruchini</taxon>
        <taxon>Callosobruchus</taxon>
    </lineage>
</organism>
<dbReference type="Gene3D" id="1.10.10.60">
    <property type="entry name" value="Homeodomain-like"/>
    <property type="match status" value="1"/>
</dbReference>
<dbReference type="GO" id="GO:0003677">
    <property type="term" value="F:DNA binding"/>
    <property type="evidence" value="ECO:0007669"/>
    <property type="project" value="InterPro"/>
</dbReference>
<evidence type="ECO:0000313" key="6">
    <source>
        <dbReference type="Proteomes" id="UP000410492"/>
    </source>
</evidence>
<feature type="compositionally biased region" description="Acidic residues" evidence="2">
    <location>
        <begin position="494"/>
        <end position="506"/>
    </location>
</feature>
<evidence type="ECO:0000259" key="3">
    <source>
        <dbReference type="Pfam" id="PF03184"/>
    </source>
</evidence>
<comment type="subcellular location">
    <subcellularLocation>
        <location evidence="1">Nucleus</location>
    </subcellularLocation>
</comment>
<evidence type="ECO:0000256" key="1">
    <source>
        <dbReference type="ARBA" id="ARBA00004123"/>
    </source>
</evidence>
<sequence length="616" mass="71001">MPRVYKRKIGSRNYRNYTNERLEEALKNIRQNKLSIRLASEKYGIHRNTLWLKLKGKHNKPHGQQKVFTDQEENVFVVHIITMSDFGFPVTSFDLRCIVKCYLQQCGRKINCFKQNLPGNDWVKSFLARHPILTQRFAQNISHARAATDEETINKFFDHLEKELDGIPPGNIWNYDETNLVDDPGLKKVITRRGTKYPEKIRNASKACTSLMLCGNATGDLVPVYVNYRSQKLWSTWTENGPPNARYNRTKSGWFDYQVFEDWFLHLLLPILKRQDGPKAIIGDNLSSHLNIKVIQECEANNIRFIALPPNTTNLLQPLDVAYFRPMKIQWRKILDTWKESSRGSRYTTIPKEEFPSLLKSLMQTLEEKSSENLKSGFRKCGIFPSNREQVLNRLTFRNVTADNEVIRNVSDSFIEHLTKIRSDSTKTRQIRRKKRLNVPPGKSISAADLLNPQETANDNHVTVIDEPQPSCSYLPPPRPTAARRTNRHSDTSSECESEVPYEESDTSSGDGSVSSDECTAPGGKESLPATTEVHKAVGKYVVVKYEADYFPGRITRLQKTGAYVSVLMQCGKQWKWPPKKDEIFYRNDEIIMNIDEPVQRGTRELYDIPMMQNFI</sequence>
<evidence type="ECO:0008006" key="7">
    <source>
        <dbReference type="Google" id="ProtNLM"/>
    </source>
</evidence>
<feature type="region of interest" description="Disordered" evidence="2">
    <location>
        <begin position="425"/>
        <end position="528"/>
    </location>
</feature>
<evidence type="ECO:0000313" key="5">
    <source>
        <dbReference type="EMBL" id="VEN64815.1"/>
    </source>
</evidence>
<dbReference type="PANTHER" id="PTHR19303">
    <property type="entry name" value="TRANSPOSON"/>
    <property type="match status" value="1"/>
</dbReference>
<dbReference type="Pfam" id="PF05225">
    <property type="entry name" value="HTH_psq"/>
    <property type="match status" value="1"/>
</dbReference>
<dbReference type="Pfam" id="PF03184">
    <property type="entry name" value="DDE_1"/>
    <property type="match status" value="1"/>
</dbReference>
<dbReference type="InterPro" id="IPR009057">
    <property type="entry name" value="Homeodomain-like_sf"/>
</dbReference>
<dbReference type="InterPro" id="IPR036397">
    <property type="entry name" value="RNaseH_sf"/>
</dbReference>
<keyword evidence="6" id="KW-1185">Reference proteome</keyword>
<gene>
    <name evidence="5" type="ORF">CALMAC_LOCUS21256</name>
</gene>
<evidence type="ECO:0000259" key="4">
    <source>
        <dbReference type="Pfam" id="PF05225"/>
    </source>
</evidence>
<protein>
    <recommendedName>
        <fullName evidence="7">DDE-1 domain-containing protein</fullName>
    </recommendedName>
</protein>
<evidence type="ECO:0000256" key="2">
    <source>
        <dbReference type="SAM" id="MobiDB-lite"/>
    </source>
</evidence>
<reference evidence="5 6" key="1">
    <citation type="submission" date="2019-01" db="EMBL/GenBank/DDBJ databases">
        <authorList>
            <person name="Sayadi A."/>
        </authorList>
    </citation>
    <scope>NUCLEOTIDE SEQUENCE [LARGE SCALE GENOMIC DNA]</scope>
</reference>
<dbReference type="PANTHER" id="PTHR19303:SF74">
    <property type="entry name" value="POGO TRANSPOSABLE ELEMENT WITH KRAB DOMAIN"/>
    <property type="match status" value="1"/>
</dbReference>
<feature type="domain" description="HTH psq-type" evidence="4">
    <location>
        <begin position="18"/>
        <end position="55"/>
    </location>
</feature>
<dbReference type="OrthoDB" id="8193167at2759"/>
<dbReference type="GO" id="GO:0005634">
    <property type="term" value="C:nucleus"/>
    <property type="evidence" value="ECO:0007669"/>
    <property type="project" value="UniProtKB-SubCell"/>
</dbReference>
<dbReference type="Proteomes" id="UP000410492">
    <property type="component" value="Unassembled WGS sequence"/>
</dbReference>
<dbReference type="AlphaFoldDB" id="A0A653DZ05"/>
<dbReference type="EMBL" id="CAACVG010015776">
    <property type="protein sequence ID" value="VEN64815.1"/>
    <property type="molecule type" value="Genomic_DNA"/>
</dbReference>
<dbReference type="SUPFAM" id="SSF46689">
    <property type="entry name" value="Homeodomain-like"/>
    <property type="match status" value="1"/>
</dbReference>
<feature type="compositionally biased region" description="Low complexity" evidence="2">
    <location>
        <begin position="507"/>
        <end position="518"/>
    </location>
</feature>
<dbReference type="Gene3D" id="3.30.420.10">
    <property type="entry name" value="Ribonuclease H-like superfamily/Ribonuclease H"/>
    <property type="match status" value="1"/>
</dbReference>
<dbReference type="InterPro" id="IPR007889">
    <property type="entry name" value="HTH_Psq"/>
</dbReference>